<evidence type="ECO:0000259" key="3">
    <source>
        <dbReference type="Pfam" id="PF22594"/>
    </source>
</evidence>
<proteinExistence type="predicted"/>
<evidence type="ECO:0000313" key="4">
    <source>
        <dbReference type="EMBL" id="MED6145754.1"/>
    </source>
</evidence>
<dbReference type="InterPro" id="IPR054696">
    <property type="entry name" value="GTP-eEF1A_C"/>
</dbReference>
<keyword evidence="5" id="KW-1185">Reference proteome</keyword>
<sequence>HHHEPPWSDQKWLYAPVLDCHTSHIAVKFAELLTKINRRSGKELEKEPKMKNSDAGLVRMIPTKPIDVRFGHLDVKLGGGSKAKLGGGGPHRVSLFYLSLSKSV</sequence>
<feature type="non-terminal residue" evidence="4">
    <location>
        <position position="1"/>
    </location>
</feature>
<keyword evidence="2" id="KW-0342">GTP-binding</keyword>
<dbReference type="SUPFAM" id="SSF50465">
    <property type="entry name" value="EF-Tu/eEF-1alpha/eIF2-gamma C-terminal domain"/>
    <property type="match status" value="1"/>
</dbReference>
<dbReference type="PANTHER" id="PTHR44830:SF1">
    <property type="entry name" value="TR-TYPE G DOMAIN-CONTAINING PROTEIN"/>
    <property type="match status" value="1"/>
</dbReference>
<organism evidence="4 5">
    <name type="scientific">Stylosanthes scabra</name>
    <dbReference type="NCBI Taxonomy" id="79078"/>
    <lineage>
        <taxon>Eukaryota</taxon>
        <taxon>Viridiplantae</taxon>
        <taxon>Streptophyta</taxon>
        <taxon>Embryophyta</taxon>
        <taxon>Tracheophyta</taxon>
        <taxon>Spermatophyta</taxon>
        <taxon>Magnoliopsida</taxon>
        <taxon>eudicotyledons</taxon>
        <taxon>Gunneridae</taxon>
        <taxon>Pentapetalae</taxon>
        <taxon>rosids</taxon>
        <taxon>fabids</taxon>
        <taxon>Fabales</taxon>
        <taxon>Fabaceae</taxon>
        <taxon>Papilionoideae</taxon>
        <taxon>50 kb inversion clade</taxon>
        <taxon>dalbergioids sensu lato</taxon>
        <taxon>Dalbergieae</taxon>
        <taxon>Pterocarpus clade</taxon>
        <taxon>Stylosanthes</taxon>
    </lineage>
</organism>
<evidence type="ECO:0000256" key="2">
    <source>
        <dbReference type="ARBA" id="ARBA00023134"/>
    </source>
</evidence>
<dbReference type="Proteomes" id="UP001341840">
    <property type="component" value="Unassembled WGS sequence"/>
</dbReference>
<evidence type="ECO:0000313" key="5">
    <source>
        <dbReference type="Proteomes" id="UP001341840"/>
    </source>
</evidence>
<dbReference type="Gene3D" id="2.40.30.10">
    <property type="entry name" value="Translation factors"/>
    <property type="match status" value="1"/>
</dbReference>
<gene>
    <name evidence="4" type="ORF">PIB30_028207</name>
</gene>
<protein>
    <recommendedName>
        <fullName evidence="3">GTP-eEF1A C-terminal domain-containing protein</fullName>
    </recommendedName>
</protein>
<dbReference type="PANTHER" id="PTHR44830">
    <property type="entry name" value="ELONGATION FACTOR 1 ALPHA"/>
    <property type="match status" value="1"/>
</dbReference>
<feature type="domain" description="GTP-eEF1A C-terminal" evidence="3">
    <location>
        <begin position="14"/>
        <end position="66"/>
    </location>
</feature>
<dbReference type="EMBL" id="JASCZI010090732">
    <property type="protein sequence ID" value="MED6145754.1"/>
    <property type="molecule type" value="Genomic_DNA"/>
</dbReference>
<name>A0ABU6TB47_9FABA</name>
<dbReference type="InterPro" id="IPR009001">
    <property type="entry name" value="Transl_elong_EF1A/Init_IF2_C"/>
</dbReference>
<evidence type="ECO:0000256" key="1">
    <source>
        <dbReference type="ARBA" id="ARBA00022741"/>
    </source>
</evidence>
<dbReference type="Pfam" id="PF22594">
    <property type="entry name" value="GTP-eEF1A_C"/>
    <property type="match status" value="1"/>
</dbReference>
<reference evidence="4 5" key="1">
    <citation type="journal article" date="2023" name="Plants (Basel)">
        <title>Bridging the Gap: Combining Genomics and Transcriptomics Approaches to Understand Stylosanthes scabra, an Orphan Legume from the Brazilian Caatinga.</title>
        <authorList>
            <person name="Ferreira-Neto J.R.C."/>
            <person name="da Silva M.D."/>
            <person name="Binneck E."/>
            <person name="de Melo N.F."/>
            <person name="da Silva R.H."/>
            <person name="de Melo A.L.T.M."/>
            <person name="Pandolfi V."/>
            <person name="Bustamante F.O."/>
            <person name="Brasileiro-Vidal A.C."/>
            <person name="Benko-Iseppon A.M."/>
        </authorList>
    </citation>
    <scope>NUCLEOTIDE SEQUENCE [LARGE SCALE GENOMIC DNA]</scope>
    <source>
        <tissue evidence="4">Leaves</tissue>
    </source>
</reference>
<accession>A0ABU6TB47</accession>
<keyword evidence="1" id="KW-0547">Nucleotide-binding</keyword>
<comment type="caution">
    <text evidence="4">The sequence shown here is derived from an EMBL/GenBank/DDBJ whole genome shotgun (WGS) entry which is preliminary data.</text>
</comment>